<gene>
    <name evidence="5" type="ORF">L861_02720</name>
</gene>
<dbReference type="PATRIC" id="fig|1121939.11.peg.502"/>
<dbReference type="RefSeq" id="WP_016414981.1">
    <property type="nucleotide sequence ID" value="NZ_AUAB01000001.1"/>
</dbReference>
<dbReference type="AlphaFoldDB" id="S2KQ99"/>
<dbReference type="SUPFAM" id="SSF48008">
    <property type="entry name" value="GntR ligand-binding domain-like"/>
    <property type="match status" value="1"/>
</dbReference>
<evidence type="ECO:0000259" key="4">
    <source>
        <dbReference type="PROSITE" id="PS50949"/>
    </source>
</evidence>
<comment type="caution">
    <text evidence="5">The sequence shown here is derived from an EMBL/GenBank/DDBJ whole genome shotgun (WGS) entry which is preliminary data.</text>
</comment>
<name>S2KQ99_LITA3</name>
<accession>S2KQ99</accession>
<dbReference type="InterPro" id="IPR036388">
    <property type="entry name" value="WH-like_DNA-bd_sf"/>
</dbReference>
<proteinExistence type="predicted"/>
<dbReference type="Gene3D" id="1.10.10.10">
    <property type="entry name" value="Winged helix-like DNA-binding domain superfamily/Winged helix DNA-binding domain"/>
    <property type="match status" value="1"/>
</dbReference>
<evidence type="ECO:0000256" key="1">
    <source>
        <dbReference type="ARBA" id="ARBA00023015"/>
    </source>
</evidence>
<dbReference type="SMART" id="SM00895">
    <property type="entry name" value="FCD"/>
    <property type="match status" value="1"/>
</dbReference>
<dbReference type="SUPFAM" id="SSF46785">
    <property type="entry name" value="Winged helix' DNA-binding domain"/>
    <property type="match status" value="1"/>
</dbReference>
<dbReference type="PRINTS" id="PR00035">
    <property type="entry name" value="HTHGNTR"/>
</dbReference>
<dbReference type="PROSITE" id="PS50949">
    <property type="entry name" value="HTH_GNTR"/>
    <property type="match status" value="1"/>
</dbReference>
<dbReference type="InterPro" id="IPR011711">
    <property type="entry name" value="GntR_C"/>
</dbReference>
<dbReference type="PANTHER" id="PTHR43537:SF5">
    <property type="entry name" value="UXU OPERON TRANSCRIPTIONAL REGULATOR"/>
    <property type="match status" value="1"/>
</dbReference>
<dbReference type="SMART" id="SM00345">
    <property type="entry name" value="HTH_GNTR"/>
    <property type="match status" value="1"/>
</dbReference>
<protein>
    <recommendedName>
        <fullName evidence="4">HTH gntR-type domain-containing protein</fullName>
    </recommendedName>
</protein>
<keyword evidence="3" id="KW-0804">Transcription</keyword>
<evidence type="ECO:0000256" key="2">
    <source>
        <dbReference type="ARBA" id="ARBA00023125"/>
    </source>
</evidence>
<keyword evidence="6" id="KW-1185">Reference proteome</keyword>
<dbReference type="Gene3D" id="1.20.120.530">
    <property type="entry name" value="GntR ligand-binding domain-like"/>
    <property type="match status" value="1"/>
</dbReference>
<dbReference type="Pfam" id="PF07729">
    <property type="entry name" value="FCD"/>
    <property type="match status" value="1"/>
</dbReference>
<reference evidence="5 6" key="1">
    <citation type="journal article" date="2013" name="Genome Announc.">
        <title>Draft genome sequence of the moderately halophilic gammaproteobacterium Halomonas anticariensis FP35.</title>
        <authorList>
            <person name="Tahrioui A."/>
            <person name="Quesada E."/>
            <person name="Llamas I."/>
        </authorList>
    </citation>
    <scope>NUCLEOTIDE SEQUENCE [LARGE SCALE GENOMIC DNA]</scope>
    <source>
        <strain evidence="6">DSM 16096 / CECT 5854 / LMG 22089 / FP35</strain>
    </source>
</reference>
<dbReference type="CDD" id="cd07377">
    <property type="entry name" value="WHTH_GntR"/>
    <property type="match status" value="1"/>
</dbReference>
<dbReference type="eggNOG" id="COG2186">
    <property type="taxonomic scope" value="Bacteria"/>
</dbReference>
<dbReference type="Proteomes" id="UP000014463">
    <property type="component" value="Unassembled WGS sequence"/>
</dbReference>
<feature type="domain" description="HTH gntR-type" evidence="4">
    <location>
        <begin position="14"/>
        <end position="84"/>
    </location>
</feature>
<evidence type="ECO:0000256" key="3">
    <source>
        <dbReference type="ARBA" id="ARBA00023163"/>
    </source>
</evidence>
<dbReference type="PANTHER" id="PTHR43537">
    <property type="entry name" value="TRANSCRIPTIONAL REGULATOR, GNTR FAMILY"/>
    <property type="match status" value="1"/>
</dbReference>
<dbReference type="Pfam" id="PF00392">
    <property type="entry name" value="GntR"/>
    <property type="match status" value="1"/>
</dbReference>
<dbReference type="InterPro" id="IPR000524">
    <property type="entry name" value="Tscrpt_reg_HTH_GntR"/>
</dbReference>
<dbReference type="STRING" id="1121939.L861_02720"/>
<evidence type="ECO:0000313" key="6">
    <source>
        <dbReference type="Proteomes" id="UP000014463"/>
    </source>
</evidence>
<dbReference type="InterPro" id="IPR036390">
    <property type="entry name" value="WH_DNA-bd_sf"/>
</dbReference>
<dbReference type="EMBL" id="ASTJ01000011">
    <property type="protein sequence ID" value="EPC04247.1"/>
    <property type="molecule type" value="Genomic_DNA"/>
</dbReference>
<dbReference type="GO" id="GO:0003677">
    <property type="term" value="F:DNA binding"/>
    <property type="evidence" value="ECO:0007669"/>
    <property type="project" value="UniProtKB-KW"/>
</dbReference>
<evidence type="ECO:0000313" key="5">
    <source>
        <dbReference type="EMBL" id="EPC04247.1"/>
    </source>
</evidence>
<keyword evidence="2" id="KW-0238">DNA-binding</keyword>
<organism evidence="5 6">
    <name type="scientific">Litchfieldella anticariensis (strain DSM 16096 / CECT 5854 / CIP 108499 / LMG 22089 / FP35)</name>
    <name type="common">Halomonas anticariensis</name>
    <dbReference type="NCBI Taxonomy" id="1121939"/>
    <lineage>
        <taxon>Bacteria</taxon>
        <taxon>Pseudomonadati</taxon>
        <taxon>Pseudomonadota</taxon>
        <taxon>Gammaproteobacteria</taxon>
        <taxon>Oceanospirillales</taxon>
        <taxon>Halomonadaceae</taxon>
        <taxon>Litchfieldella</taxon>
    </lineage>
</organism>
<dbReference type="InterPro" id="IPR008920">
    <property type="entry name" value="TF_FadR/GntR_C"/>
</dbReference>
<dbReference type="OrthoDB" id="9028214at2"/>
<sequence length="278" mass="32112">MTQPQQPVTNTPRRKRTDVIGEAIKDYIAQQGLRPGDRLPHEHHLIETLDASKGTIREALRALESQGLIQTRTGPQGGTFLAEVSTERTLELLSNYFFFRPPTIHDIYEIRKQLEPSLVASITGLLDDAAFQRLENVMAFYSSPPTSLEEERTQRMKELEFHLVLVEYSPNPLMAMMCRFPLELLMNLTVCQRIYDQPYPELRHKGLDYQSRLLHALREWDAEGARAIMAEHMQAAQQLMETREAMLVREFLKVGKPSDQDQSAEYLALRSYRPTEKR</sequence>
<dbReference type="GO" id="GO:0003700">
    <property type="term" value="F:DNA-binding transcription factor activity"/>
    <property type="evidence" value="ECO:0007669"/>
    <property type="project" value="InterPro"/>
</dbReference>
<keyword evidence="1" id="KW-0805">Transcription regulation</keyword>